<keyword evidence="1" id="KW-0472">Membrane</keyword>
<dbReference type="Pfam" id="PF01478">
    <property type="entry name" value="Peptidase_A24"/>
    <property type="match status" value="1"/>
</dbReference>
<feature type="transmembrane region" description="Helical" evidence="1">
    <location>
        <begin position="119"/>
        <end position="137"/>
    </location>
</feature>
<dbReference type="GO" id="GO:0016020">
    <property type="term" value="C:membrane"/>
    <property type="evidence" value="ECO:0007669"/>
    <property type="project" value="InterPro"/>
</dbReference>
<feature type="transmembrane region" description="Helical" evidence="1">
    <location>
        <begin position="87"/>
        <end position="107"/>
    </location>
</feature>
<dbReference type="Proteomes" id="UP001177258">
    <property type="component" value="Unassembled WGS sequence"/>
</dbReference>
<feature type="domain" description="Prepilin type IV endopeptidase peptidase" evidence="2">
    <location>
        <begin position="7"/>
        <end position="104"/>
    </location>
</feature>
<keyword evidence="6" id="KW-1185">Reference proteome</keyword>
<reference evidence="4 6" key="1">
    <citation type="submission" date="2023-07" db="EMBL/GenBank/DDBJ databases">
        <title>Unpublished Manusciprt.</title>
        <authorList>
            <person name="Aydin F."/>
            <person name="Tarhane S."/>
            <person name="Saticioglu I.B."/>
            <person name="Karakaya E."/>
            <person name="Abay S."/>
            <person name="Guran O."/>
            <person name="Bozkurt E."/>
            <person name="Uzum N."/>
            <person name="Olgun K."/>
            <person name="Jablonski D."/>
        </authorList>
    </citation>
    <scope>NUCLEOTIDE SEQUENCE</scope>
    <source>
        <strain evidence="6">faydin-H75</strain>
        <strain evidence="4">Faydin-H76</strain>
    </source>
</reference>
<evidence type="ECO:0000256" key="1">
    <source>
        <dbReference type="SAM" id="Phobius"/>
    </source>
</evidence>
<dbReference type="InterPro" id="IPR000045">
    <property type="entry name" value="Prepilin_IV_endopep_pep"/>
</dbReference>
<dbReference type="GO" id="GO:0004190">
    <property type="term" value="F:aspartic-type endopeptidase activity"/>
    <property type="evidence" value="ECO:0007669"/>
    <property type="project" value="InterPro"/>
</dbReference>
<dbReference type="Gene3D" id="1.20.120.1220">
    <property type="match status" value="1"/>
</dbReference>
<reference evidence="3 5" key="3">
    <citation type="journal article" date="2024" name="Syst. Appl. Microbiol.">
        <title>Helicobacter cappadocius sp. nov., from lizards: The first psychrotrophic Helicobacter species.</title>
        <authorList>
            <person name="Aydin F."/>
            <person name="Tarhane S."/>
            <person name="Karakaya E."/>
            <person name="Abay S."/>
            <person name="Kayman T."/>
            <person name="Guran O."/>
            <person name="Bozkurt E."/>
            <person name="Uzum N."/>
            <person name="Avci A."/>
            <person name="Olgun K."/>
            <person name="Jablonski D."/>
            <person name="Guran C."/>
            <person name="Burcin Saticioglu I."/>
        </authorList>
    </citation>
    <scope>NUCLEOTIDE SEQUENCE [LARGE SCALE GENOMIC DNA]</scope>
    <source>
        <strain evidence="3">Faydin-H75</strain>
        <strain evidence="5">faydin-H76</strain>
    </source>
</reference>
<dbReference type="Proteomes" id="UP001240777">
    <property type="component" value="Unassembled WGS sequence"/>
</dbReference>
<organism evidence="4 5">
    <name type="scientific">Helicobacter cappadocius</name>
    <dbReference type="NCBI Taxonomy" id="3063998"/>
    <lineage>
        <taxon>Bacteria</taxon>
        <taxon>Pseudomonadati</taxon>
        <taxon>Campylobacterota</taxon>
        <taxon>Epsilonproteobacteria</taxon>
        <taxon>Campylobacterales</taxon>
        <taxon>Helicobacteraceae</taxon>
        <taxon>Helicobacter</taxon>
    </lineage>
</organism>
<accession>A0AA90T9D3</accession>
<evidence type="ECO:0000313" key="5">
    <source>
        <dbReference type="Proteomes" id="UP001177258"/>
    </source>
</evidence>
<gene>
    <name evidence="3" type="ORF">Q5I04_04285</name>
    <name evidence="4" type="ORF">Q5I06_02980</name>
</gene>
<dbReference type="AlphaFoldDB" id="A0AA90T9D3"/>
<dbReference type="EMBL" id="JAUPEV010000005">
    <property type="protein sequence ID" value="MDO7253127.1"/>
    <property type="molecule type" value="Genomic_DNA"/>
</dbReference>
<keyword evidence="1" id="KW-1133">Transmembrane helix</keyword>
<evidence type="ECO:0000313" key="3">
    <source>
        <dbReference type="EMBL" id="MDO7253127.1"/>
    </source>
</evidence>
<proteinExistence type="predicted"/>
<reference evidence="3" key="2">
    <citation type="submission" date="2023-07" db="EMBL/GenBank/DDBJ databases">
        <authorList>
            <person name="Aydin F."/>
            <person name="Tarhane S."/>
            <person name="Saticioglu I.B."/>
            <person name="Karakaya E."/>
            <person name="Abay S."/>
            <person name="Guran O."/>
            <person name="Bozkurt E."/>
            <person name="Uzum N."/>
            <person name="Olgun K."/>
            <person name="Jablonski D."/>
        </authorList>
    </citation>
    <scope>NUCLEOTIDE SEQUENCE</scope>
    <source>
        <strain evidence="3">Faydin-H75</strain>
    </source>
</reference>
<evidence type="ECO:0000313" key="4">
    <source>
        <dbReference type="EMBL" id="MDP2538747.1"/>
    </source>
</evidence>
<dbReference type="RefSeq" id="WP_305516969.1">
    <property type="nucleotide sequence ID" value="NZ_JAUPEV010000005.1"/>
</dbReference>
<sequence>MFLIVLWILVSIWIFYTDIFFRVISNIQIIFIGLLITFSFFIYDFDFNLWTAFIVFFVGVFVWRFGILGAGDVKLISTLIFIMPYDAISLFLFLISIIGAMIAIFIYICAKFKKIEKSVPYGVAIMSSFLLLFLPLIN</sequence>
<feature type="transmembrane region" description="Helical" evidence="1">
    <location>
        <begin position="27"/>
        <end position="43"/>
    </location>
</feature>
<feature type="transmembrane region" description="Helical" evidence="1">
    <location>
        <begin position="50"/>
        <end position="67"/>
    </location>
</feature>
<dbReference type="EMBL" id="JAUYZK010000003">
    <property type="protein sequence ID" value="MDP2538747.1"/>
    <property type="molecule type" value="Genomic_DNA"/>
</dbReference>
<evidence type="ECO:0000313" key="6">
    <source>
        <dbReference type="Proteomes" id="UP001240777"/>
    </source>
</evidence>
<comment type="caution">
    <text evidence="4">The sequence shown here is derived from an EMBL/GenBank/DDBJ whole genome shotgun (WGS) entry which is preliminary data.</text>
</comment>
<keyword evidence="1" id="KW-0812">Transmembrane</keyword>
<name>A0AA90T9D3_9HELI</name>
<evidence type="ECO:0000259" key="2">
    <source>
        <dbReference type="Pfam" id="PF01478"/>
    </source>
</evidence>
<protein>
    <recommendedName>
        <fullName evidence="2">Prepilin type IV endopeptidase peptidase domain-containing protein</fullName>
    </recommendedName>
</protein>